<dbReference type="Proteomes" id="UP000027138">
    <property type="component" value="Unassembled WGS sequence"/>
</dbReference>
<gene>
    <name evidence="2" type="ORF">JCGZ_19815</name>
</gene>
<reference evidence="2 3" key="1">
    <citation type="journal article" date="2014" name="PLoS ONE">
        <title>Global Analysis of Gene Expression Profiles in Physic Nut (Jatropha curcas L.) Seedlings Exposed to Salt Stress.</title>
        <authorList>
            <person name="Zhang L."/>
            <person name="Zhang C."/>
            <person name="Wu P."/>
            <person name="Chen Y."/>
            <person name="Li M."/>
            <person name="Jiang H."/>
            <person name="Wu G."/>
        </authorList>
    </citation>
    <scope>NUCLEOTIDE SEQUENCE [LARGE SCALE GENOMIC DNA]</scope>
    <source>
        <strain evidence="3">cv. GZQX0401</strain>
        <tissue evidence="2">Young leaves</tissue>
    </source>
</reference>
<accession>A0A067K6K4</accession>
<dbReference type="EMBL" id="KK914834">
    <property type="protein sequence ID" value="KDP27454.1"/>
    <property type="molecule type" value="Genomic_DNA"/>
</dbReference>
<dbReference type="AlphaFoldDB" id="A0A067K6K4"/>
<evidence type="ECO:0000313" key="2">
    <source>
        <dbReference type="EMBL" id="KDP27454.1"/>
    </source>
</evidence>
<evidence type="ECO:0000313" key="3">
    <source>
        <dbReference type="Proteomes" id="UP000027138"/>
    </source>
</evidence>
<name>A0A067K6K4_JATCU</name>
<organism evidence="2 3">
    <name type="scientific">Jatropha curcas</name>
    <name type="common">Barbados nut</name>
    <dbReference type="NCBI Taxonomy" id="180498"/>
    <lineage>
        <taxon>Eukaryota</taxon>
        <taxon>Viridiplantae</taxon>
        <taxon>Streptophyta</taxon>
        <taxon>Embryophyta</taxon>
        <taxon>Tracheophyta</taxon>
        <taxon>Spermatophyta</taxon>
        <taxon>Magnoliopsida</taxon>
        <taxon>eudicotyledons</taxon>
        <taxon>Gunneridae</taxon>
        <taxon>Pentapetalae</taxon>
        <taxon>rosids</taxon>
        <taxon>fabids</taxon>
        <taxon>Malpighiales</taxon>
        <taxon>Euphorbiaceae</taxon>
        <taxon>Crotonoideae</taxon>
        <taxon>Jatropheae</taxon>
        <taxon>Jatropha</taxon>
    </lineage>
</organism>
<sequence length="141" mass="15935">MELAARDADLEKLKEENWDLLNKNKDLEDKVKEMGQGLEGFRTRRGSVAEDLAKACLSLRKNVLTEPQTRHPDLTWSWVNDIYPDEDEGEEDVKGDNIVQDRKAGGSPPPRIGIDVSADIHPISFEGQGTLKIYLLGRMFK</sequence>
<protein>
    <submittedName>
        <fullName evidence="2">Uncharacterized protein</fullName>
    </submittedName>
</protein>
<feature type="region of interest" description="Disordered" evidence="1">
    <location>
        <begin position="86"/>
        <end position="111"/>
    </location>
</feature>
<proteinExistence type="predicted"/>
<keyword evidence="3" id="KW-1185">Reference proteome</keyword>
<feature type="compositionally biased region" description="Basic and acidic residues" evidence="1">
    <location>
        <begin position="92"/>
        <end position="104"/>
    </location>
</feature>
<evidence type="ECO:0000256" key="1">
    <source>
        <dbReference type="SAM" id="MobiDB-lite"/>
    </source>
</evidence>